<organism evidence="2 3">
    <name type="scientific">Elysia crispata</name>
    <name type="common">lettuce slug</name>
    <dbReference type="NCBI Taxonomy" id="231223"/>
    <lineage>
        <taxon>Eukaryota</taxon>
        <taxon>Metazoa</taxon>
        <taxon>Spiralia</taxon>
        <taxon>Lophotrochozoa</taxon>
        <taxon>Mollusca</taxon>
        <taxon>Gastropoda</taxon>
        <taxon>Heterobranchia</taxon>
        <taxon>Euthyneura</taxon>
        <taxon>Panpulmonata</taxon>
        <taxon>Sacoglossa</taxon>
        <taxon>Placobranchoidea</taxon>
        <taxon>Plakobranchidae</taxon>
        <taxon>Elysia</taxon>
    </lineage>
</organism>
<sequence>MNSQHENTKRAGLDPNRNNSIRSSSVSSSYVGLVTAGSVELVASASSIPRCVCSYLCGIRLIGSGSEGPSAREIEGYSWELNAPVLPSTVENNSDDKECSSTASTVENNSDVTECSSTDSTVENNSDDKECSSTALNC</sequence>
<name>A0AAE1E334_9GAST</name>
<reference evidence="2" key="1">
    <citation type="journal article" date="2023" name="G3 (Bethesda)">
        <title>A reference genome for the long-term kleptoplast-retaining sea slug Elysia crispata morphotype clarki.</title>
        <authorList>
            <person name="Eastman K.E."/>
            <person name="Pendleton A.L."/>
            <person name="Shaikh M.A."/>
            <person name="Suttiyut T."/>
            <person name="Ogas R."/>
            <person name="Tomko P."/>
            <person name="Gavelis G."/>
            <person name="Widhalm J.R."/>
            <person name="Wisecaver J.H."/>
        </authorList>
    </citation>
    <scope>NUCLEOTIDE SEQUENCE</scope>
    <source>
        <strain evidence="2">ECLA1</strain>
    </source>
</reference>
<dbReference type="EMBL" id="JAWDGP010001353">
    <property type="protein sequence ID" value="KAK3792644.1"/>
    <property type="molecule type" value="Genomic_DNA"/>
</dbReference>
<evidence type="ECO:0000313" key="2">
    <source>
        <dbReference type="EMBL" id="KAK3792644.1"/>
    </source>
</evidence>
<keyword evidence="3" id="KW-1185">Reference proteome</keyword>
<evidence type="ECO:0000313" key="3">
    <source>
        <dbReference type="Proteomes" id="UP001283361"/>
    </source>
</evidence>
<proteinExistence type="predicted"/>
<feature type="compositionally biased region" description="Polar residues" evidence="1">
    <location>
        <begin position="110"/>
        <end position="124"/>
    </location>
</feature>
<feature type="compositionally biased region" description="Basic and acidic residues" evidence="1">
    <location>
        <begin position="1"/>
        <end position="12"/>
    </location>
</feature>
<dbReference type="Proteomes" id="UP001283361">
    <property type="component" value="Unassembled WGS sequence"/>
</dbReference>
<accession>A0AAE1E334</accession>
<feature type="region of interest" description="Disordered" evidence="1">
    <location>
        <begin position="110"/>
        <end position="133"/>
    </location>
</feature>
<comment type="caution">
    <text evidence="2">The sequence shown here is derived from an EMBL/GenBank/DDBJ whole genome shotgun (WGS) entry which is preliminary data.</text>
</comment>
<feature type="region of interest" description="Disordered" evidence="1">
    <location>
        <begin position="1"/>
        <end position="24"/>
    </location>
</feature>
<evidence type="ECO:0000256" key="1">
    <source>
        <dbReference type="SAM" id="MobiDB-lite"/>
    </source>
</evidence>
<protein>
    <submittedName>
        <fullName evidence="2">Uncharacterized protein</fullName>
    </submittedName>
</protein>
<gene>
    <name evidence="2" type="ORF">RRG08_032281</name>
</gene>
<dbReference type="AlphaFoldDB" id="A0AAE1E334"/>